<dbReference type="GeneID" id="14401638"/>
<dbReference type="Pfam" id="PF08004">
    <property type="entry name" value="DUF1699"/>
    <property type="match status" value="1"/>
</dbReference>
<dbReference type="SUPFAM" id="SSF110009">
    <property type="entry name" value="Hypothetical protein MG354"/>
    <property type="match status" value="1"/>
</dbReference>
<sequence>MRIKVIKSLEEINTLKGASIVHISFRPSRDDILAIHKACPKLKAIQLPPSHFNTLSISASYYLKIVGITLIKGNIIRIVENKNSEYTISKLIINKIRTKIIDGENDESIIQSFSEYENPSTELLQFLIHEIKESSLTATAIK</sequence>
<protein>
    <recommendedName>
        <fullName evidence="3">DUF1699 family protein</fullName>
    </recommendedName>
</protein>
<dbReference type="InterPro" id="IPR012546">
    <property type="entry name" value="DUF1699"/>
</dbReference>
<evidence type="ECO:0008006" key="3">
    <source>
        <dbReference type="Google" id="ProtNLM"/>
    </source>
</evidence>
<evidence type="ECO:0000313" key="1">
    <source>
        <dbReference type="EMBL" id="AGB50806.1"/>
    </source>
</evidence>
<proteinExistence type="predicted"/>
<dbReference type="EMBL" id="CP003363">
    <property type="protein sequence ID" value="AGB50806.1"/>
    <property type="molecule type" value="Genomic_DNA"/>
</dbReference>
<dbReference type="InterPro" id="IPR035947">
    <property type="entry name" value="MG354-like_sf"/>
</dbReference>
<keyword evidence="1" id="KW-0614">Plasmid</keyword>
<dbReference type="HOGENOM" id="CLU_152347_0_0_2"/>
<dbReference type="Proteomes" id="UP000010866">
    <property type="component" value="Plasmid pMETHO01"/>
</dbReference>
<dbReference type="RefSeq" id="WP_015313938.1">
    <property type="nucleotide sequence ID" value="NC_019972.1"/>
</dbReference>
<gene>
    <name evidence="1" type="ordered locus">Metho_2676</name>
</gene>
<evidence type="ECO:0000313" key="2">
    <source>
        <dbReference type="Proteomes" id="UP000010866"/>
    </source>
</evidence>
<keyword evidence="2" id="KW-1185">Reference proteome</keyword>
<geneLocation type="plasmid" evidence="1 2">
    <name>pMETHO01</name>
</geneLocation>
<dbReference type="AlphaFoldDB" id="L0L0F6"/>
<dbReference type="KEGG" id="mhz:Metho_2676"/>
<organism evidence="1 2">
    <name type="scientific">Methanomethylovorans hollandica (strain DSM 15978 / NBRC 107637 / DMS1)</name>
    <dbReference type="NCBI Taxonomy" id="867904"/>
    <lineage>
        <taxon>Archaea</taxon>
        <taxon>Methanobacteriati</taxon>
        <taxon>Methanobacteriota</taxon>
        <taxon>Stenosarchaea group</taxon>
        <taxon>Methanomicrobia</taxon>
        <taxon>Methanosarcinales</taxon>
        <taxon>Methanosarcinaceae</taxon>
        <taxon>Methanomethylovorans</taxon>
    </lineage>
</organism>
<accession>L0L0F6</accession>
<reference evidence="2" key="1">
    <citation type="submission" date="2012-02" db="EMBL/GenBank/DDBJ databases">
        <title>Complete sequence of plasmid of Methanomethylovorans hollandica DSM 15978.</title>
        <authorList>
            <person name="Lucas S."/>
            <person name="Copeland A."/>
            <person name="Lapidus A."/>
            <person name="Glavina del Rio T."/>
            <person name="Dalin E."/>
            <person name="Tice H."/>
            <person name="Bruce D."/>
            <person name="Goodwin L."/>
            <person name="Pitluck S."/>
            <person name="Peters L."/>
            <person name="Mikhailova N."/>
            <person name="Held B."/>
            <person name="Kyrpides N."/>
            <person name="Mavromatis K."/>
            <person name="Ivanova N."/>
            <person name="Brettin T."/>
            <person name="Detter J.C."/>
            <person name="Han C."/>
            <person name="Larimer F."/>
            <person name="Land M."/>
            <person name="Hauser L."/>
            <person name="Markowitz V."/>
            <person name="Cheng J.-F."/>
            <person name="Hugenholtz P."/>
            <person name="Woyke T."/>
            <person name="Wu D."/>
            <person name="Spring S."/>
            <person name="Schroeder M."/>
            <person name="Brambilla E."/>
            <person name="Klenk H.-P."/>
            <person name="Eisen J.A."/>
        </authorList>
    </citation>
    <scope>NUCLEOTIDE SEQUENCE [LARGE SCALE GENOMIC DNA]</scope>
    <source>
        <strain evidence="2">DSM 15978 / NBRC 107637 / DMS1</strain>
        <plasmid evidence="2">Plasmid pMETHO01</plasmid>
    </source>
</reference>
<name>L0L0F6_METHD</name>